<dbReference type="Pfam" id="PF13202">
    <property type="entry name" value="EF-hand_5"/>
    <property type="match status" value="2"/>
</dbReference>
<name>A0A4U7MT15_9RHOB</name>
<evidence type="ECO:0000259" key="1">
    <source>
        <dbReference type="PROSITE" id="PS50222"/>
    </source>
</evidence>
<dbReference type="InterPro" id="IPR002048">
    <property type="entry name" value="EF_hand_dom"/>
</dbReference>
<dbReference type="SUPFAM" id="SSF47473">
    <property type="entry name" value="EF-hand"/>
    <property type="match status" value="1"/>
</dbReference>
<organism evidence="2 3">
    <name type="scientific">Shimia litoralis</name>
    <dbReference type="NCBI Taxonomy" id="420403"/>
    <lineage>
        <taxon>Bacteria</taxon>
        <taxon>Pseudomonadati</taxon>
        <taxon>Pseudomonadota</taxon>
        <taxon>Alphaproteobacteria</taxon>
        <taxon>Rhodobacterales</taxon>
        <taxon>Roseobacteraceae</taxon>
    </lineage>
</organism>
<comment type="caution">
    <text evidence="2">The sequence shown here is derived from an EMBL/GenBank/DDBJ whole genome shotgun (WGS) entry which is preliminary data.</text>
</comment>
<sequence length="160" mass="17349">MMGQGSMMQGNHHEMMQGMMKMMMKMHGGTMGAGMGQMGADGHMGMMDKDMMSLMRGPMMGRLNSDADGDGAISGDEAHGQLQSMHTNADTNGDGALSLEEFEVLHSEMIRSMMVDRFQHLDTDGDGMVTTGEMVAPADRMNMRAPSENMMGDKVDAQDN</sequence>
<proteinExistence type="predicted"/>
<gene>
    <name evidence="2" type="ORF">FAP39_16660</name>
</gene>
<dbReference type="InterPro" id="IPR011992">
    <property type="entry name" value="EF-hand-dom_pair"/>
</dbReference>
<dbReference type="GO" id="GO:0005509">
    <property type="term" value="F:calcium ion binding"/>
    <property type="evidence" value="ECO:0007669"/>
    <property type="project" value="InterPro"/>
</dbReference>
<dbReference type="EMBL" id="SULI01000035">
    <property type="protein sequence ID" value="TKZ15886.1"/>
    <property type="molecule type" value="Genomic_DNA"/>
</dbReference>
<protein>
    <submittedName>
        <fullName evidence="2">Calcium-binding protein</fullName>
    </submittedName>
</protein>
<dbReference type="AlphaFoldDB" id="A0A4U7MT15"/>
<accession>A0A4U7MT15</accession>
<dbReference type="Gene3D" id="1.10.238.10">
    <property type="entry name" value="EF-hand"/>
    <property type="match status" value="1"/>
</dbReference>
<evidence type="ECO:0000313" key="2">
    <source>
        <dbReference type="EMBL" id="TKZ15886.1"/>
    </source>
</evidence>
<reference evidence="2 3" key="1">
    <citation type="submission" date="2019-04" db="EMBL/GenBank/DDBJ databases">
        <title>Genome sequence of Pelagicola litoralis CL-ES2.</title>
        <authorList>
            <person name="Cao J."/>
        </authorList>
    </citation>
    <scope>NUCLEOTIDE SEQUENCE [LARGE SCALE GENOMIC DNA]</scope>
    <source>
        <strain evidence="2 3">CL-ES2</strain>
    </source>
</reference>
<dbReference type="PROSITE" id="PS00018">
    <property type="entry name" value="EF_HAND_1"/>
    <property type="match status" value="2"/>
</dbReference>
<dbReference type="InterPro" id="IPR018247">
    <property type="entry name" value="EF_Hand_1_Ca_BS"/>
</dbReference>
<keyword evidence="3" id="KW-1185">Reference proteome</keyword>
<evidence type="ECO:0000313" key="3">
    <source>
        <dbReference type="Proteomes" id="UP000306575"/>
    </source>
</evidence>
<feature type="domain" description="EF-hand" evidence="1">
    <location>
        <begin position="77"/>
        <end position="112"/>
    </location>
</feature>
<dbReference type="PROSITE" id="PS50222">
    <property type="entry name" value="EF_HAND_2"/>
    <property type="match status" value="1"/>
</dbReference>
<dbReference type="Proteomes" id="UP000306575">
    <property type="component" value="Unassembled WGS sequence"/>
</dbReference>
<dbReference type="OrthoDB" id="5470953at2"/>